<dbReference type="Proteomes" id="UP001162131">
    <property type="component" value="Unassembled WGS sequence"/>
</dbReference>
<dbReference type="SMART" id="SM00382">
    <property type="entry name" value="AAA"/>
    <property type="match status" value="2"/>
</dbReference>
<feature type="transmembrane region" description="Helical" evidence="15">
    <location>
        <begin position="185"/>
        <end position="203"/>
    </location>
</feature>
<keyword evidence="8" id="KW-0067">ATP-binding</keyword>
<evidence type="ECO:0000256" key="5">
    <source>
        <dbReference type="ARBA" id="ARBA00022692"/>
    </source>
</evidence>
<dbReference type="Gene3D" id="1.20.1560.10">
    <property type="entry name" value="ABC transporter type 1, transmembrane domain"/>
    <property type="match status" value="1"/>
</dbReference>
<evidence type="ECO:0000256" key="2">
    <source>
        <dbReference type="ARBA" id="ARBA00006493"/>
    </source>
</evidence>
<keyword evidence="11 15" id="KW-0472">Membrane</keyword>
<protein>
    <submittedName>
        <fullName evidence="18">Uncharacterized protein</fullName>
    </submittedName>
</protein>
<reference evidence="18" key="1">
    <citation type="submission" date="2021-09" db="EMBL/GenBank/DDBJ databases">
        <authorList>
            <consortium name="AG Swart"/>
            <person name="Singh M."/>
            <person name="Singh A."/>
            <person name="Seah K."/>
            <person name="Emmerich C."/>
        </authorList>
    </citation>
    <scope>NUCLEOTIDE SEQUENCE</scope>
    <source>
        <strain evidence="18">ATCC30299</strain>
    </source>
</reference>
<dbReference type="GO" id="GO:0015421">
    <property type="term" value="F:ABC-type oligopeptide transporter activity"/>
    <property type="evidence" value="ECO:0007669"/>
    <property type="project" value="TreeGrafter"/>
</dbReference>
<feature type="transmembrane region" description="Helical" evidence="15">
    <location>
        <begin position="777"/>
        <end position="798"/>
    </location>
</feature>
<dbReference type="Pfam" id="PF00664">
    <property type="entry name" value="ABC_membrane"/>
    <property type="match status" value="2"/>
</dbReference>
<keyword evidence="19" id="KW-1185">Reference proteome</keyword>
<feature type="transmembrane region" description="Helical" evidence="15">
    <location>
        <begin position="804"/>
        <end position="823"/>
    </location>
</feature>
<dbReference type="PANTHER" id="PTHR43394">
    <property type="entry name" value="ATP-DEPENDENT PERMEASE MDL1, MITOCHONDRIAL"/>
    <property type="match status" value="1"/>
</dbReference>
<keyword evidence="6" id="KW-0677">Repeat</keyword>
<dbReference type="SUPFAM" id="SSF90123">
    <property type="entry name" value="ABC transporter transmembrane region"/>
    <property type="match status" value="2"/>
</dbReference>
<evidence type="ECO:0000256" key="9">
    <source>
        <dbReference type="ARBA" id="ARBA00022967"/>
    </source>
</evidence>
<dbReference type="PANTHER" id="PTHR43394:SF27">
    <property type="entry name" value="ATP-DEPENDENT TRANSLOCASE ABCB1-LIKE"/>
    <property type="match status" value="1"/>
</dbReference>
<evidence type="ECO:0000256" key="6">
    <source>
        <dbReference type="ARBA" id="ARBA00022737"/>
    </source>
</evidence>
<feature type="domain" description="ABC transmembrane type-1" evidence="17">
    <location>
        <begin position="660"/>
        <end position="943"/>
    </location>
</feature>
<organism evidence="18 19">
    <name type="scientific">Blepharisma stoltei</name>
    <dbReference type="NCBI Taxonomy" id="1481888"/>
    <lineage>
        <taxon>Eukaryota</taxon>
        <taxon>Sar</taxon>
        <taxon>Alveolata</taxon>
        <taxon>Ciliophora</taxon>
        <taxon>Postciliodesmatophora</taxon>
        <taxon>Heterotrichea</taxon>
        <taxon>Heterotrichida</taxon>
        <taxon>Blepharismidae</taxon>
        <taxon>Blepharisma</taxon>
    </lineage>
</organism>
<feature type="transmembrane region" description="Helical" evidence="15">
    <location>
        <begin position="38"/>
        <end position="62"/>
    </location>
</feature>
<sequence length="1214" mass="133478">MKVTEAEENSPLEGPAPQAPQGKGSIKDLYKYATCLDYFLIVVGFISAAALGAIQPLFFLFMGDFFGSMDANTSKDSFYDSAKIVCYELIGCAFVFTVAGTLAVMCFVNVGARQAFHFRNHYFKAIINGDPSWFDLRHVAELPQSLATETLMIERATGDKLIVLIMGTSMIVSSLIIAIIMGLQLALFCLVFMPAVTLGFMLTHKGLEQSAKIADTSYKLAGGIAEEALQEIKTVSSLNGQRHEAKKYTESIKDSQKSMLLSGLKVGGGTALGMCSFMVMNGVTYIVGAWFIDKGEDNWAGGEEYDLTRVITVMWVSLMAFNNISLCVPSLKLISMGRVAVYNISEIINGKSKLTQGTRKSDIEGAVSFKDVRFSYPSAPNSEILKGLSFDLEPGQRLGVVGSTGSGKSTIIQLLLRYYEPSSGTITIDGYNIMDYSISFLREHIGLVSQEPLLFNASIFDNIRYGKLNATEEEIEFAAREAGAHDFISALPDKYKTPAGTKGSQLSGGQKQRIAIARAIIRNPKILLLDEATSALDRQTEQAVVEAIDKAMPKSTRITIAQNLLTIKESNFIIMIDQGVVLEFGNHKQLMKNKSKYYHLIKMQKIQQKNEDDEQAQAKATDLEVKKTKEEEQAKKEYDAGNVKKKMMLMSKSERGWLYLGMAGSMLVGAGYPLVGMFSGKEMFVLALKDSDMIAKSSEYAGYIFLLAFFVSLGLIFESVSYPKMSANITAKMREASFKALLKYEAAFFDLPENNCSALSARLCNDCEKVNGLGGHIVGIMLGILTSLAVAHGVAAGYSWRMCLVFLAIIPIIIFATAASFMAQSVGVVKFNYESCTAQAADAIMNYRTVKAFNLENVMHDKYLEPAAQEFASIRKKAVNSGIAYGLGFGLIWCAYALLFWWGGNIVVKDLDNYEDMTIAMMTCMFGSNAFFLAGIYAPDVKNGVEAAKRLFKVLEYQPKINVNSKDGEKREVEGKIEFRDVVFCYPNRNYMAVKSLSFTIEPGTHFAIIGRTGSGKSTVTQLVLRLYDPLSGSVLIDGIDIKDYNLKHLRSQIGLVGQEPVLFTGTIAENIAYGIKASQEEIEEAAKKAQAIEFITDPKYSEGFERQVGIKGSMLSGGQKQRIAIARAIIRNPKILIFDEATSALDSKTELLLLAAIREVMAGKTVIMIAHRLKTISEAHQVMVLESGKILEIGTREDLMNQGGYFYNMISNL</sequence>
<comment type="similarity">
    <text evidence="3">Belongs to the ABC transporter superfamily. ABCB family. Multidrug resistance exporter (TC 3.A.1.201) subfamily.</text>
</comment>
<evidence type="ECO:0000259" key="17">
    <source>
        <dbReference type="PROSITE" id="PS50929"/>
    </source>
</evidence>
<keyword evidence="9" id="KW-1278">Translocase</keyword>
<dbReference type="CDD" id="cd18577">
    <property type="entry name" value="ABC_6TM_Pgp_ABCB1_D1_like"/>
    <property type="match status" value="1"/>
</dbReference>
<accession>A0AAU9IUA4</accession>
<dbReference type="InterPro" id="IPR011527">
    <property type="entry name" value="ABC1_TM_dom"/>
</dbReference>
<evidence type="ECO:0000256" key="4">
    <source>
        <dbReference type="ARBA" id="ARBA00022448"/>
    </source>
</evidence>
<comment type="subcellular location">
    <subcellularLocation>
        <location evidence="1">Endomembrane system</location>
        <topology evidence="1">Multi-pass membrane protein</topology>
    </subcellularLocation>
</comment>
<dbReference type="EMBL" id="CAJZBQ010000014">
    <property type="protein sequence ID" value="CAG9315749.1"/>
    <property type="molecule type" value="Genomic_DNA"/>
</dbReference>
<gene>
    <name evidence="18" type="ORF">BSTOLATCC_MIC14499</name>
</gene>
<evidence type="ECO:0000256" key="12">
    <source>
        <dbReference type="ARBA" id="ARBA00023180"/>
    </source>
</evidence>
<evidence type="ECO:0000313" key="18">
    <source>
        <dbReference type="EMBL" id="CAG9315749.1"/>
    </source>
</evidence>
<dbReference type="InterPro" id="IPR036640">
    <property type="entry name" value="ABC1_TM_sf"/>
</dbReference>
<feature type="transmembrane region" description="Helical" evidence="15">
    <location>
        <begin position="656"/>
        <end position="680"/>
    </location>
</feature>
<dbReference type="PROSITE" id="PS50893">
    <property type="entry name" value="ABC_TRANSPORTER_2"/>
    <property type="match status" value="2"/>
</dbReference>
<dbReference type="GO" id="GO:0012505">
    <property type="term" value="C:endomembrane system"/>
    <property type="evidence" value="ECO:0007669"/>
    <property type="project" value="UniProtKB-SubCell"/>
</dbReference>
<dbReference type="Pfam" id="PF00005">
    <property type="entry name" value="ABC_tran"/>
    <property type="match status" value="2"/>
</dbReference>
<evidence type="ECO:0000256" key="1">
    <source>
        <dbReference type="ARBA" id="ARBA00004127"/>
    </source>
</evidence>
<name>A0AAU9IUA4_9CILI</name>
<feature type="transmembrane region" description="Helical" evidence="15">
    <location>
        <begin position="917"/>
        <end position="938"/>
    </location>
</feature>
<dbReference type="PROSITE" id="PS00211">
    <property type="entry name" value="ABC_TRANSPORTER_1"/>
    <property type="match status" value="2"/>
</dbReference>
<feature type="transmembrane region" description="Helical" evidence="15">
    <location>
        <begin position="700"/>
        <end position="717"/>
    </location>
</feature>
<evidence type="ECO:0000313" key="19">
    <source>
        <dbReference type="Proteomes" id="UP001162131"/>
    </source>
</evidence>
<dbReference type="InterPro" id="IPR039421">
    <property type="entry name" value="Type_1_exporter"/>
</dbReference>
<feature type="transmembrane region" description="Helical" evidence="15">
    <location>
        <begin position="266"/>
        <end position="292"/>
    </location>
</feature>
<feature type="transmembrane region" description="Helical" evidence="15">
    <location>
        <begin position="312"/>
        <end position="331"/>
    </location>
</feature>
<dbReference type="InterPro" id="IPR027417">
    <property type="entry name" value="P-loop_NTPase"/>
</dbReference>
<comment type="similarity">
    <text evidence="2">Belongs to the ABC transporter superfamily. ABCB family. MHC peptide exporter (TC 3.A.1.209) subfamily.</text>
</comment>
<dbReference type="CDD" id="cd18578">
    <property type="entry name" value="ABC_6TM_Pgp_ABCB1_D2_like"/>
    <property type="match status" value="1"/>
</dbReference>
<feature type="domain" description="ABC transmembrane type-1" evidence="17">
    <location>
        <begin position="42"/>
        <end position="336"/>
    </location>
</feature>
<evidence type="ECO:0000256" key="15">
    <source>
        <dbReference type="SAM" id="Phobius"/>
    </source>
</evidence>
<evidence type="ECO:0000256" key="3">
    <source>
        <dbReference type="ARBA" id="ARBA00007577"/>
    </source>
</evidence>
<keyword evidence="4" id="KW-0813">Transport</keyword>
<evidence type="ECO:0000256" key="7">
    <source>
        <dbReference type="ARBA" id="ARBA00022741"/>
    </source>
</evidence>
<feature type="compositionally biased region" description="Acidic residues" evidence="14">
    <location>
        <begin position="1"/>
        <end position="10"/>
    </location>
</feature>
<dbReference type="InterPro" id="IPR003439">
    <property type="entry name" value="ABC_transporter-like_ATP-bd"/>
</dbReference>
<feature type="domain" description="ABC transporter" evidence="16">
    <location>
        <begin position="977"/>
        <end position="1213"/>
    </location>
</feature>
<keyword evidence="7" id="KW-0547">Nucleotide-binding</keyword>
<feature type="transmembrane region" description="Helical" evidence="15">
    <location>
        <begin position="161"/>
        <end position="179"/>
    </location>
</feature>
<evidence type="ECO:0000259" key="16">
    <source>
        <dbReference type="PROSITE" id="PS50893"/>
    </source>
</evidence>
<keyword evidence="13" id="KW-0175">Coiled coil</keyword>
<dbReference type="InterPro" id="IPR017871">
    <property type="entry name" value="ABC_transporter-like_CS"/>
</dbReference>
<feature type="transmembrane region" description="Helical" evidence="15">
    <location>
        <begin position="82"/>
        <end position="110"/>
    </location>
</feature>
<dbReference type="GO" id="GO:0005524">
    <property type="term" value="F:ATP binding"/>
    <property type="evidence" value="ECO:0007669"/>
    <property type="project" value="UniProtKB-KW"/>
</dbReference>
<evidence type="ECO:0000256" key="14">
    <source>
        <dbReference type="SAM" id="MobiDB-lite"/>
    </source>
</evidence>
<dbReference type="FunFam" id="3.40.50.300:FF:000140">
    <property type="entry name" value="Lipid A export ATP-binding/permease protein MsbA"/>
    <property type="match status" value="1"/>
</dbReference>
<feature type="domain" description="ABC transporter" evidence="16">
    <location>
        <begin position="367"/>
        <end position="603"/>
    </location>
</feature>
<dbReference type="GO" id="GO:0090374">
    <property type="term" value="P:oligopeptide export from mitochondrion"/>
    <property type="evidence" value="ECO:0007669"/>
    <property type="project" value="TreeGrafter"/>
</dbReference>
<evidence type="ECO:0000256" key="11">
    <source>
        <dbReference type="ARBA" id="ARBA00023136"/>
    </source>
</evidence>
<keyword evidence="12" id="KW-0325">Glycoprotein</keyword>
<dbReference type="GO" id="GO:0016887">
    <property type="term" value="F:ATP hydrolysis activity"/>
    <property type="evidence" value="ECO:0007669"/>
    <property type="project" value="InterPro"/>
</dbReference>
<feature type="region of interest" description="Disordered" evidence="14">
    <location>
        <begin position="1"/>
        <end position="22"/>
    </location>
</feature>
<dbReference type="PROSITE" id="PS50929">
    <property type="entry name" value="ABC_TM1F"/>
    <property type="match status" value="2"/>
</dbReference>
<dbReference type="AlphaFoldDB" id="A0AAU9IUA4"/>
<dbReference type="GO" id="GO:0005743">
    <property type="term" value="C:mitochondrial inner membrane"/>
    <property type="evidence" value="ECO:0007669"/>
    <property type="project" value="TreeGrafter"/>
</dbReference>
<evidence type="ECO:0000256" key="10">
    <source>
        <dbReference type="ARBA" id="ARBA00022989"/>
    </source>
</evidence>
<keyword evidence="10 15" id="KW-1133">Transmembrane helix</keyword>
<comment type="caution">
    <text evidence="18">The sequence shown here is derived from an EMBL/GenBank/DDBJ whole genome shotgun (WGS) entry which is preliminary data.</text>
</comment>
<dbReference type="InterPro" id="IPR003593">
    <property type="entry name" value="AAA+_ATPase"/>
</dbReference>
<keyword evidence="5 15" id="KW-0812">Transmembrane</keyword>
<feature type="transmembrane region" description="Helical" evidence="15">
    <location>
        <begin position="883"/>
        <end position="902"/>
    </location>
</feature>
<dbReference type="SUPFAM" id="SSF52540">
    <property type="entry name" value="P-loop containing nucleoside triphosphate hydrolases"/>
    <property type="match status" value="2"/>
</dbReference>
<evidence type="ECO:0000256" key="13">
    <source>
        <dbReference type="SAM" id="Coils"/>
    </source>
</evidence>
<proteinExistence type="inferred from homology"/>
<dbReference type="FunFam" id="3.40.50.300:FF:000479">
    <property type="entry name" value="Multidrug resistance protein 1A"/>
    <property type="match status" value="1"/>
</dbReference>
<evidence type="ECO:0000256" key="8">
    <source>
        <dbReference type="ARBA" id="ARBA00022840"/>
    </source>
</evidence>
<dbReference type="Gene3D" id="3.40.50.300">
    <property type="entry name" value="P-loop containing nucleotide triphosphate hydrolases"/>
    <property type="match status" value="2"/>
</dbReference>
<feature type="coiled-coil region" evidence="13">
    <location>
        <begin position="606"/>
        <end position="633"/>
    </location>
</feature>